<dbReference type="GO" id="GO:0015920">
    <property type="term" value="P:lipopolysaccharide transport"/>
    <property type="evidence" value="ECO:0007669"/>
    <property type="project" value="TreeGrafter"/>
</dbReference>
<dbReference type="InterPro" id="IPR030922">
    <property type="entry name" value="LptF"/>
</dbReference>
<dbReference type="PANTHER" id="PTHR33529">
    <property type="entry name" value="SLR0882 PROTEIN-RELATED"/>
    <property type="match status" value="1"/>
</dbReference>
<dbReference type="HOGENOM" id="CLU_028799_3_0_7"/>
<feature type="transmembrane region" description="Helical" evidence="6">
    <location>
        <begin position="343"/>
        <end position="361"/>
    </location>
</feature>
<protein>
    <submittedName>
        <fullName evidence="7">YjgP/YjgQ permease</fullName>
    </submittedName>
</protein>
<name>M4V722_9BACT</name>
<dbReference type="PANTHER" id="PTHR33529:SF6">
    <property type="entry name" value="YJGP_YJGQ FAMILY PERMEASE"/>
    <property type="match status" value="1"/>
</dbReference>
<keyword evidence="4 6" id="KW-1133">Transmembrane helix</keyword>
<reference evidence="7 8" key="1">
    <citation type="journal article" date="2013" name="ISME J.">
        <title>By their genes ye shall know them: genomic signatures of predatory bacteria.</title>
        <authorList>
            <person name="Pasternak Z."/>
            <person name="Pietrokovski S."/>
            <person name="Rotem O."/>
            <person name="Gophna U."/>
            <person name="Lurie-Weinberger M.N."/>
            <person name="Jurkevitch E."/>
        </authorList>
    </citation>
    <scope>NUCLEOTIDE SEQUENCE [LARGE SCALE GENOMIC DNA]</scope>
    <source>
        <strain evidence="7 8">JSS</strain>
    </source>
</reference>
<dbReference type="KEGG" id="bex:A11Q_976"/>
<feature type="transmembrane region" description="Helical" evidence="6">
    <location>
        <begin position="284"/>
        <end position="302"/>
    </location>
</feature>
<organism evidence="7 8">
    <name type="scientific">Pseudobdellovibrio exovorus JSS</name>
    <dbReference type="NCBI Taxonomy" id="1184267"/>
    <lineage>
        <taxon>Bacteria</taxon>
        <taxon>Pseudomonadati</taxon>
        <taxon>Bdellovibrionota</taxon>
        <taxon>Bdellovibrionia</taxon>
        <taxon>Bdellovibrionales</taxon>
        <taxon>Pseudobdellovibrionaceae</taxon>
        <taxon>Pseudobdellovibrio</taxon>
    </lineage>
</organism>
<keyword evidence="8" id="KW-1185">Reference proteome</keyword>
<dbReference type="NCBIfam" id="TIGR04407">
    <property type="entry name" value="LptF_YjgP"/>
    <property type="match status" value="1"/>
</dbReference>
<dbReference type="Pfam" id="PF03739">
    <property type="entry name" value="LptF_LptG"/>
    <property type="match status" value="1"/>
</dbReference>
<dbReference type="GO" id="GO:0055085">
    <property type="term" value="P:transmembrane transport"/>
    <property type="evidence" value="ECO:0007669"/>
    <property type="project" value="InterPro"/>
</dbReference>
<evidence type="ECO:0000313" key="7">
    <source>
        <dbReference type="EMBL" id="AGH95192.1"/>
    </source>
</evidence>
<dbReference type="eggNOG" id="COG0795">
    <property type="taxonomic scope" value="Bacteria"/>
</dbReference>
<comment type="subcellular location">
    <subcellularLocation>
        <location evidence="1">Cell membrane</location>
        <topology evidence="1">Multi-pass membrane protein</topology>
    </subcellularLocation>
</comment>
<dbReference type="EMBL" id="CP003537">
    <property type="protein sequence ID" value="AGH95192.1"/>
    <property type="molecule type" value="Genomic_DNA"/>
</dbReference>
<evidence type="ECO:0000256" key="5">
    <source>
        <dbReference type="ARBA" id="ARBA00023136"/>
    </source>
</evidence>
<evidence type="ECO:0000256" key="4">
    <source>
        <dbReference type="ARBA" id="ARBA00022989"/>
    </source>
</evidence>
<feature type="transmembrane region" description="Helical" evidence="6">
    <location>
        <begin position="100"/>
        <end position="125"/>
    </location>
</feature>
<accession>M4V722</accession>
<dbReference type="InterPro" id="IPR005495">
    <property type="entry name" value="LptG/LptF_permease"/>
</dbReference>
<evidence type="ECO:0000256" key="1">
    <source>
        <dbReference type="ARBA" id="ARBA00004651"/>
    </source>
</evidence>
<dbReference type="PATRIC" id="fig|1184267.3.peg.991"/>
<evidence type="ECO:0000256" key="6">
    <source>
        <dbReference type="SAM" id="Phobius"/>
    </source>
</evidence>
<feature type="transmembrane region" description="Helical" evidence="6">
    <location>
        <begin position="55"/>
        <end position="80"/>
    </location>
</feature>
<gene>
    <name evidence="7" type="ORF">A11Q_976</name>
</gene>
<evidence type="ECO:0000256" key="3">
    <source>
        <dbReference type="ARBA" id="ARBA00022692"/>
    </source>
</evidence>
<keyword evidence="2" id="KW-1003">Cell membrane</keyword>
<dbReference type="STRING" id="1184267.A11Q_976"/>
<proteinExistence type="predicted"/>
<sequence>MFKNRRVFAYILSEIVPSFLLGVFIFICVLLMFQALRLTEFLLIHGIKWTTMVRIMGYMSISFLPLLLPMSLLFAVLLTYNRFSQDSEIIAFKSSGVNPWSIAMPAIAFSLFVTLVSSQTSFYLAPWGNRQFEVLINRLGNTKAAASIKEGTFSEGFFDLVVYSNKVNSQTGVLNDLFIYDEKNPNAPLTIVAAEGQIIPDTTHPGHSVLLRLFNGQIHRKGESHTVINFNTYDVLLNDPIRLEEKKKSPSSLNLEELLTLRKSNEDITPEMRKDYDIEYHKRSALSAACFVFGILGLAFGIVTNRRSGKSSGFILSVGFIILYWVVYLSFESLVRSNQIPTGIGLWLPNILFTLFGLYHLKKVWD</sequence>
<feature type="transmembrane region" description="Helical" evidence="6">
    <location>
        <begin position="7"/>
        <end position="35"/>
    </location>
</feature>
<dbReference type="RefSeq" id="WP_015469682.1">
    <property type="nucleotide sequence ID" value="NC_020813.1"/>
</dbReference>
<dbReference type="AlphaFoldDB" id="M4V722"/>
<keyword evidence="3 6" id="KW-0812">Transmembrane</keyword>
<dbReference type="GO" id="GO:0043190">
    <property type="term" value="C:ATP-binding cassette (ABC) transporter complex"/>
    <property type="evidence" value="ECO:0007669"/>
    <property type="project" value="InterPro"/>
</dbReference>
<evidence type="ECO:0000313" key="8">
    <source>
        <dbReference type="Proteomes" id="UP000012040"/>
    </source>
</evidence>
<evidence type="ECO:0000256" key="2">
    <source>
        <dbReference type="ARBA" id="ARBA00022475"/>
    </source>
</evidence>
<dbReference type="Proteomes" id="UP000012040">
    <property type="component" value="Chromosome"/>
</dbReference>
<keyword evidence="5 6" id="KW-0472">Membrane</keyword>
<feature type="transmembrane region" description="Helical" evidence="6">
    <location>
        <begin position="314"/>
        <end position="331"/>
    </location>
</feature>
<dbReference type="OrthoDB" id="9792188at2"/>